<evidence type="ECO:0000313" key="1">
    <source>
        <dbReference type="EMBL" id="RJE22186.1"/>
    </source>
</evidence>
<proteinExistence type="predicted"/>
<dbReference type="OrthoDB" id="4158501at2759"/>
<protein>
    <submittedName>
        <fullName evidence="1">Uncharacterized protein</fullName>
    </submittedName>
</protein>
<reference evidence="2" key="1">
    <citation type="submission" date="2017-02" db="EMBL/GenBank/DDBJ databases">
        <authorList>
            <person name="Tafer H."/>
            <person name="Lopandic K."/>
        </authorList>
    </citation>
    <scope>NUCLEOTIDE SEQUENCE [LARGE SCALE GENOMIC DNA]</scope>
    <source>
        <strain evidence="2">CBS 366.77</strain>
    </source>
</reference>
<organism evidence="1 2">
    <name type="scientific">Aspergillus sclerotialis</name>
    <dbReference type="NCBI Taxonomy" id="2070753"/>
    <lineage>
        <taxon>Eukaryota</taxon>
        <taxon>Fungi</taxon>
        <taxon>Dikarya</taxon>
        <taxon>Ascomycota</taxon>
        <taxon>Pezizomycotina</taxon>
        <taxon>Eurotiomycetes</taxon>
        <taxon>Eurotiomycetidae</taxon>
        <taxon>Eurotiales</taxon>
        <taxon>Aspergillaceae</taxon>
        <taxon>Aspergillus</taxon>
        <taxon>Aspergillus subgen. Polypaecilum</taxon>
    </lineage>
</organism>
<evidence type="ECO:0000313" key="2">
    <source>
        <dbReference type="Proteomes" id="UP000266188"/>
    </source>
</evidence>
<accession>A0A3A2ZGR3</accession>
<dbReference type="AlphaFoldDB" id="A0A3A2ZGR3"/>
<dbReference type="Proteomes" id="UP000266188">
    <property type="component" value="Unassembled WGS sequence"/>
</dbReference>
<sequence length="486" mass="56034">MSPHPRSVSRLFDWAYHKLFPRRTSNQPDPEPVITDEFDISDITDGFYLYSLQETQRVASRNQRSTLSTDGSYVTARMDQLLDQLHFPTTLYTVGSIDWELAKTSRAMELDADGLSEIQFNSIIDVYTKVYAIAKLMSVTLLSYGVEMDHSPHGLLANIEHAESIVTTLSANALIECTEKLYYALYARVVIEMANVELCSSFQTDIRSLAKREPYILPHPVQAYKILLIFKEALDSQKVCSGFDKRIMRQYQEDFVTRTAPKCIEAAQVTDDFLGYRRHIMGVLTDSSSLFRVKWAGLSEMYKMPPGNVLMVLSEKYLPFRPKLDIQYDILPRDLPFIDVTAVDSDKWEQRRIRCNRDATLAKLESRGVGEVRQEKYADCLMDYLKEKKCVCASTCECTYYCTYDCERFCPCSEYVMRIMLAEKRKYPGKHSFAIRCINLANALFEKLATMRTDIPDSELNKEGERAIQLLEREVRIQRDAMAMTY</sequence>
<name>A0A3A2ZGR3_9EURO</name>
<gene>
    <name evidence="1" type="ORF">PHISCL_05472</name>
</gene>
<comment type="caution">
    <text evidence="1">The sequence shown here is derived from an EMBL/GenBank/DDBJ whole genome shotgun (WGS) entry which is preliminary data.</text>
</comment>
<dbReference type="EMBL" id="MVGC01000181">
    <property type="protein sequence ID" value="RJE22186.1"/>
    <property type="molecule type" value="Genomic_DNA"/>
</dbReference>
<keyword evidence="2" id="KW-1185">Reference proteome</keyword>